<feature type="chain" id="PRO_5009533416" description="Tetratricopeptide repeat protein" evidence="3">
    <location>
        <begin position="33"/>
        <end position="488"/>
    </location>
</feature>
<evidence type="ECO:0000256" key="1">
    <source>
        <dbReference type="PROSITE-ProRule" id="PRU00339"/>
    </source>
</evidence>
<feature type="repeat" description="TPR" evidence="1">
    <location>
        <begin position="231"/>
        <end position="264"/>
    </location>
</feature>
<sequence>MFYEYCKMSILKMAAALILSPLVMLFPAGVSAASEDAKTGEAQLKFSDDIKEHFFLGGEFFQKKNFASALIEYNNIRQIDPAYIEGYFFTAKCYYNLKQYLPAAYFAAFALYLDPQNVDAKALADEIKSAAPGIEFKGDRITYKMSDKDKIERIVFDIYGSSMYLKPIIEHNGGKKDFAAGASFSLPLDLAAVEDVGKIKKFDGTTLQYDLEALKESILVQKEGNIKEGDAQAFYDISAEYFKINKLERALEAFETACSADAEFVKKKDPQLVAKAIAETKTLIKKDPKNSKAYFYLAFLQYVEESYRDSLSNFSYASSLGLQSALLQKSFNYSTLCKQYLKTMEAKDIERDAILKASADASLSNKIADVIKKTSVDAEVQAELAGGEKDGDGGKTGDAQAAEPASAEDDFEAMTKEQKMYYCYQQRKMVDEGVQKYNENNIIEMSAETFSIEKMRSSGYISAEPKCPDGGAFSMNHNGFIQCSAHGL</sequence>
<organism evidence="4 5">
    <name type="scientific">Candidatus Wallbacteria bacterium GWC2_49_35</name>
    <dbReference type="NCBI Taxonomy" id="1817813"/>
    <lineage>
        <taxon>Bacteria</taxon>
        <taxon>Candidatus Walliibacteriota</taxon>
    </lineage>
</organism>
<comment type="caution">
    <text evidence="4">The sequence shown here is derived from an EMBL/GenBank/DDBJ whole genome shotgun (WGS) entry which is preliminary data.</text>
</comment>
<dbReference type="SUPFAM" id="SSF48452">
    <property type="entry name" value="TPR-like"/>
    <property type="match status" value="1"/>
</dbReference>
<dbReference type="InterPro" id="IPR011990">
    <property type="entry name" value="TPR-like_helical_dom_sf"/>
</dbReference>
<evidence type="ECO:0000256" key="3">
    <source>
        <dbReference type="SAM" id="SignalP"/>
    </source>
</evidence>
<keyword evidence="3" id="KW-0732">Signal</keyword>
<dbReference type="SMART" id="SM00028">
    <property type="entry name" value="TPR"/>
    <property type="match status" value="4"/>
</dbReference>
<dbReference type="InterPro" id="IPR019734">
    <property type="entry name" value="TPR_rpt"/>
</dbReference>
<protein>
    <recommendedName>
        <fullName evidence="6">Tetratricopeptide repeat protein</fullName>
    </recommendedName>
</protein>
<dbReference type="STRING" id="1817813.A2008_10960"/>
<feature type="region of interest" description="Disordered" evidence="2">
    <location>
        <begin position="385"/>
        <end position="409"/>
    </location>
</feature>
<dbReference type="Proteomes" id="UP000178735">
    <property type="component" value="Unassembled WGS sequence"/>
</dbReference>
<evidence type="ECO:0000256" key="2">
    <source>
        <dbReference type="SAM" id="MobiDB-lite"/>
    </source>
</evidence>
<name>A0A1F7WGH4_9BACT</name>
<gene>
    <name evidence="4" type="ORF">A2008_10960</name>
</gene>
<reference evidence="4 5" key="1">
    <citation type="journal article" date="2016" name="Nat. Commun.">
        <title>Thousands of microbial genomes shed light on interconnected biogeochemical processes in an aquifer system.</title>
        <authorList>
            <person name="Anantharaman K."/>
            <person name="Brown C.T."/>
            <person name="Hug L.A."/>
            <person name="Sharon I."/>
            <person name="Castelle C.J."/>
            <person name="Probst A.J."/>
            <person name="Thomas B.C."/>
            <person name="Singh A."/>
            <person name="Wilkins M.J."/>
            <person name="Karaoz U."/>
            <person name="Brodie E.L."/>
            <person name="Williams K.H."/>
            <person name="Hubbard S.S."/>
            <person name="Banfield J.F."/>
        </authorList>
    </citation>
    <scope>NUCLEOTIDE SEQUENCE [LARGE SCALE GENOMIC DNA]</scope>
</reference>
<evidence type="ECO:0008006" key="6">
    <source>
        <dbReference type="Google" id="ProtNLM"/>
    </source>
</evidence>
<proteinExistence type="predicted"/>
<dbReference type="Gene3D" id="1.25.40.10">
    <property type="entry name" value="Tetratricopeptide repeat domain"/>
    <property type="match status" value="2"/>
</dbReference>
<feature type="compositionally biased region" description="Basic and acidic residues" evidence="2">
    <location>
        <begin position="386"/>
        <end position="395"/>
    </location>
</feature>
<evidence type="ECO:0000313" key="5">
    <source>
        <dbReference type="Proteomes" id="UP000178735"/>
    </source>
</evidence>
<keyword evidence="1" id="KW-0802">TPR repeat</keyword>
<accession>A0A1F7WGH4</accession>
<evidence type="ECO:0000313" key="4">
    <source>
        <dbReference type="EMBL" id="OGM01499.1"/>
    </source>
</evidence>
<feature type="signal peptide" evidence="3">
    <location>
        <begin position="1"/>
        <end position="32"/>
    </location>
</feature>
<dbReference type="EMBL" id="MGFH01000235">
    <property type="protein sequence ID" value="OGM01499.1"/>
    <property type="molecule type" value="Genomic_DNA"/>
</dbReference>
<dbReference type="AlphaFoldDB" id="A0A1F7WGH4"/>
<dbReference type="PROSITE" id="PS50005">
    <property type="entry name" value="TPR"/>
    <property type="match status" value="1"/>
</dbReference>